<feature type="signal peptide" evidence="1">
    <location>
        <begin position="1"/>
        <end position="15"/>
    </location>
</feature>
<evidence type="ECO:0000256" key="1">
    <source>
        <dbReference type="SAM" id="SignalP"/>
    </source>
</evidence>
<reference evidence="3 4" key="1">
    <citation type="submission" date="2019-02" db="EMBL/GenBank/DDBJ databases">
        <title>Prokaryotic population dynamics and viral predation in marine succession experiment using metagenomics: the confinement effect.</title>
        <authorList>
            <person name="Haro-Moreno J.M."/>
            <person name="Rodriguez-Valera F."/>
            <person name="Lopez-Perez M."/>
        </authorList>
    </citation>
    <scope>NUCLEOTIDE SEQUENCE [LARGE SCALE GENOMIC DNA]</scope>
    <source>
        <strain evidence="3">MED-G168</strain>
    </source>
</reference>
<protein>
    <submittedName>
        <fullName evidence="3">DUF4399 domain-containing protein</fullName>
    </submittedName>
</protein>
<evidence type="ECO:0000259" key="2">
    <source>
        <dbReference type="Pfam" id="PF14347"/>
    </source>
</evidence>
<proteinExistence type="predicted"/>
<dbReference type="EMBL" id="SHBN01000031">
    <property type="protein sequence ID" value="RZO11750.1"/>
    <property type="molecule type" value="Genomic_DNA"/>
</dbReference>
<feature type="domain" description="DUF4399" evidence="2">
    <location>
        <begin position="44"/>
        <end position="133"/>
    </location>
</feature>
<evidence type="ECO:0000313" key="3">
    <source>
        <dbReference type="EMBL" id="RZO11750.1"/>
    </source>
</evidence>
<name>A0A520LRY4_9GAMM</name>
<dbReference type="Pfam" id="PF14347">
    <property type="entry name" value="DUF4399"/>
    <property type="match status" value="1"/>
</dbReference>
<evidence type="ECO:0000313" key="4">
    <source>
        <dbReference type="Proteomes" id="UP000319023"/>
    </source>
</evidence>
<organism evidence="3 4">
    <name type="scientific">SAR86 cluster bacterium</name>
    <dbReference type="NCBI Taxonomy" id="2030880"/>
    <lineage>
        <taxon>Bacteria</taxon>
        <taxon>Pseudomonadati</taxon>
        <taxon>Pseudomonadota</taxon>
        <taxon>Gammaproteobacteria</taxon>
        <taxon>SAR86 cluster</taxon>
    </lineage>
</organism>
<dbReference type="InterPro" id="IPR025512">
    <property type="entry name" value="DUF4399"/>
</dbReference>
<dbReference type="AlphaFoldDB" id="A0A520LRY4"/>
<feature type="chain" id="PRO_5021997536" evidence="1">
    <location>
        <begin position="16"/>
        <end position="134"/>
    </location>
</feature>
<dbReference type="Proteomes" id="UP000319023">
    <property type="component" value="Unassembled WGS sequence"/>
</dbReference>
<gene>
    <name evidence="3" type="ORF">EVB01_01995</name>
</gene>
<accession>A0A520LRY4</accession>
<keyword evidence="1" id="KW-0732">Signal</keyword>
<comment type="caution">
    <text evidence="3">The sequence shown here is derived from an EMBL/GenBank/DDBJ whole genome shotgun (WGS) entry which is preliminary data.</text>
</comment>
<sequence length="134" mass="14818">MRYLFIFLLSCSLHAIELSPSTDNASVYFISPNNGESISGKIRVRFGLENFGIAPAGTQIMHTGHHHLIIDTDLPPLNLPIPADKNHVHFGKGQTEVEIELSPGTHTLQLLLGDFRHIPHSPPIISKRITVQVD</sequence>